<dbReference type="SUPFAM" id="SSF111369">
    <property type="entry name" value="HlyD-like secretion proteins"/>
    <property type="match status" value="1"/>
</dbReference>
<dbReference type="NCBIfam" id="TIGR01730">
    <property type="entry name" value="RND_mfp"/>
    <property type="match status" value="1"/>
</dbReference>
<dbReference type="InterPro" id="IPR051909">
    <property type="entry name" value="MFP_Cation_Efflux"/>
</dbReference>
<sequence>MNSLKRYFFPAMLAVALLSACQKKGETPTVAIAEDPSIIKASDDLLKRLTVHAVGKSEMAETLRVPARIEVDEQRVARIGAAVTGRLTEIHAELGQRVHRGDLLATLHSAELSSAQLSYLKALSQEGLLMSAVSRAKLLFESDVISAAELQKRESELLQAQAERQTAHDQLTVLGMTEGDLNKLAQTRSAHSLSSVIATLDGAVIERKVTPGQVVQPADALFTIADLSHVWLVAEIPEQQAAQVKTGEEAHAEIPALANQAITGKLIFVSDTVKSDTRTVTARMDVANPDGQLKPGMLASMLIRGAAHNRVMVPTIAVVRDNDRDYVFVQLDEHRFQLRPVKLGQEGMGYAPVLEGLSGGEMIVTEGAFHLNNERRRKELEG</sequence>
<dbReference type="Pfam" id="PF25954">
    <property type="entry name" value="Beta-barrel_RND_2"/>
    <property type="match status" value="1"/>
</dbReference>
<keyword evidence="2" id="KW-0813">Transport</keyword>
<dbReference type="EMBL" id="MLJW01000030">
    <property type="protein sequence ID" value="OIR08709.1"/>
    <property type="molecule type" value="Genomic_DNA"/>
</dbReference>
<dbReference type="Pfam" id="PF25975">
    <property type="entry name" value="CzcB_C"/>
    <property type="match status" value="1"/>
</dbReference>
<proteinExistence type="inferred from homology"/>
<dbReference type="Gene3D" id="2.40.30.170">
    <property type="match status" value="1"/>
</dbReference>
<dbReference type="FunFam" id="2.40.30.170:FF:000010">
    <property type="entry name" value="Efflux RND transporter periplasmic adaptor subunit"/>
    <property type="match status" value="1"/>
</dbReference>
<dbReference type="PANTHER" id="PTHR30097">
    <property type="entry name" value="CATION EFFLUX SYSTEM PROTEIN CUSB"/>
    <property type="match status" value="1"/>
</dbReference>
<dbReference type="GO" id="GO:0030288">
    <property type="term" value="C:outer membrane-bounded periplasmic space"/>
    <property type="evidence" value="ECO:0007669"/>
    <property type="project" value="TreeGrafter"/>
</dbReference>
<comment type="similarity">
    <text evidence="1">Belongs to the membrane fusion protein (MFP) (TC 8.A.1) family.</text>
</comment>
<accession>A0A1J5SXG9</accession>
<dbReference type="GO" id="GO:0016020">
    <property type="term" value="C:membrane"/>
    <property type="evidence" value="ECO:0007669"/>
    <property type="project" value="InterPro"/>
</dbReference>
<dbReference type="PANTHER" id="PTHR30097:SF4">
    <property type="entry name" value="SLR6042 PROTEIN"/>
    <property type="match status" value="1"/>
</dbReference>
<feature type="domain" description="CusB-like beta-barrel" evidence="4">
    <location>
        <begin position="230"/>
        <end position="305"/>
    </location>
</feature>
<gene>
    <name evidence="7" type="primary">czcB_4</name>
    <name evidence="7" type="ORF">GALL_90930</name>
</gene>
<dbReference type="GO" id="GO:0046914">
    <property type="term" value="F:transition metal ion binding"/>
    <property type="evidence" value="ECO:0007669"/>
    <property type="project" value="TreeGrafter"/>
</dbReference>
<dbReference type="InterPro" id="IPR058792">
    <property type="entry name" value="Beta-barrel_RND_2"/>
</dbReference>
<dbReference type="AlphaFoldDB" id="A0A1J5SXG9"/>
<evidence type="ECO:0000256" key="2">
    <source>
        <dbReference type="ARBA" id="ARBA00022448"/>
    </source>
</evidence>
<dbReference type="GO" id="GO:0015679">
    <property type="term" value="P:plasma membrane copper ion transport"/>
    <property type="evidence" value="ECO:0007669"/>
    <property type="project" value="TreeGrafter"/>
</dbReference>
<dbReference type="GO" id="GO:0022857">
    <property type="term" value="F:transmembrane transporter activity"/>
    <property type="evidence" value="ECO:0007669"/>
    <property type="project" value="InterPro"/>
</dbReference>
<dbReference type="Gene3D" id="2.40.50.100">
    <property type="match status" value="1"/>
</dbReference>
<evidence type="ECO:0000259" key="5">
    <source>
        <dbReference type="Pfam" id="PF25973"/>
    </source>
</evidence>
<name>A0A1J5SXG9_9ZZZZ</name>
<reference evidence="7" key="1">
    <citation type="submission" date="2016-10" db="EMBL/GenBank/DDBJ databases">
        <title>Sequence of Gallionella enrichment culture.</title>
        <authorList>
            <person name="Poehlein A."/>
            <person name="Muehling M."/>
            <person name="Daniel R."/>
        </authorList>
    </citation>
    <scope>NUCLEOTIDE SEQUENCE</scope>
</reference>
<protein>
    <submittedName>
        <fullName evidence="7">Cobalt-zinc-cadmium resistance protein CzcB</fullName>
    </submittedName>
</protein>
<dbReference type="InterPro" id="IPR058649">
    <property type="entry name" value="CzcB_C"/>
</dbReference>
<evidence type="ECO:0000259" key="4">
    <source>
        <dbReference type="Pfam" id="PF25954"/>
    </source>
</evidence>
<dbReference type="InterPro" id="IPR058647">
    <property type="entry name" value="BSH_CzcB-like"/>
</dbReference>
<evidence type="ECO:0000313" key="7">
    <source>
        <dbReference type="EMBL" id="OIR08709.1"/>
    </source>
</evidence>
<dbReference type="Pfam" id="PF25973">
    <property type="entry name" value="BSH_CzcB"/>
    <property type="match status" value="1"/>
</dbReference>
<evidence type="ECO:0000256" key="1">
    <source>
        <dbReference type="ARBA" id="ARBA00009477"/>
    </source>
</evidence>
<dbReference type="InterPro" id="IPR006143">
    <property type="entry name" value="RND_pump_MFP"/>
</dbReference>
<feature type="domain" description="CzcB-like barrel-sandwich hybrid" evidence="5">
    <location>
        <begin position="75"/>
        <end position="226"/>
    </location>
</feature>
<feature type="domain" description="CzcB-like C-terminal circularly permuted SH3-like" evidence="6">
    <location>
        <begin position="311"/>
        <end position="371"/>
    </location>
</feature>
<dbReference type="PROSITE" id="PS51257">
    <property type="entry name" value="PROKAR_LIPOPROTEIN"/>
    <property type="match status" value="1"/>
</dbReference>
<dbReference type="Gene3D" id="2.40.420.20">
    <property type="match status" value="1"/>
</dbReference>
<evidence type="ECO:0000256" key="3">
    <source>
        <dbReference type="ARBA" id="ARBA00022833"/>
    </source>
</evidence>
<dbReference type="FunFam" id="2.40.420.20:FF:000006">
    <property type="entry name" value="RND family efflux transporter MFP subunit"/>
    <property type="match status" value="1"/>
</dbReference>
<keyword evidence="3" id="KW-0862">Zinc</keyword>
<comment type="caution">
    <text evidence="7">The sequence shown here is derived from an EMBL/GenBank/DDBJ whole genome shotgun (WGS) entry which is preliminary data.</text>
</comment>
<dbReference type="GO" id="GO:0060003">
    <property type="term" value="P:copper ion export"/>
    <property type="evidence" value="ECO:0007669"/>
    <property type="project" value="TreeGrafter"/>
</dbReference>
<dbReference type="Gene3D" id="1.10.287.470">
    <property type="entry name" value="Helix hairpin bin"/>
    <property type="match status" value="1"/>
</dbReference>
<evidence type="ECO:0000259" key="6">
    <source>
        <dbReference type="Pfam" id="PF25975"/>
    </source>
</evidence>
<organism evidence="7">
    <name type="scientific">mine drainage metagenome</name>
    <dbReference type="NCBI Taxonomy" id="410659"/>
    <lineage>
        <taxon>unclassified sequences</taxon>
        <taxon>metagenomes</taxon>
        <taxon>ecological metagenomes</taxon>
    </lineage>
</organism>